<evidence type="ECO:0000313" key="2">
    <source>
        <dbReference type="EMBL" id="KAE8056007.1"/>
    </source>
</evidence>
<accession>A0A5N6R8A5</accession>
<dbReference type="Proteomes" id="UP000327013">
    <property type="component" value="Chromosome 5"/>
</dbReference>
<feature type="region of interest" description="Disordered" evidence="1">
    <location>
        <begin position="37"/>
        <end position="91"/>
    </location>
</feature>
<sequence length="91" mass="10023">MVMLVRDRFSNGDELTRRLASWITEEGLAFLQVTEYGDSKEGSSPTSSSWEPKTGSGLAALKRARTQEPKSRLMPMFPLDSEEGSSIGARV</sequence>
<feature type="compositionally biased region" description="Polar residues" evidence="1">
    <location>
        <begin position="42"/>
        <end position="51"/>
    </location>
</feature>
<dbReference type="EMBL" id="CM017325">
    <property type="protein sequence ID" value="KAE8056007.1"/>
    <property type="molecule type" value="Genomic_DNA"/>
</dbReference>
<organism evidence="2 3">
    <name type="scientific">Carpinus fangiana</name>
    <dbReference type="NCBI Taxonomy" id="176857"/>
    <lineage>
        <taxon>Eukaryota</taxon>
        <taxon>Viridiplantae</taxon>
        <taxon>Streptophyta</taxon>
        <taxon>Embryophyta</taxon>
        <taxon>Tracheophyta</taxon>
        <taxon>Spermatophyta</taxon>
        <taxon>Magnoliopsida</taxon>
        <taxon>eudicotyledons</taxon>
        <taxon>Gunneridae</taxon>
        <taxon>Pentapetalae</taxon>
        <taxon>rosids</taxon>
        <taxon>fabids</taxon>
        <taxon>Fagales</taxon>
        <taxon>Betulaceae</taxon>
        <taxon>Carpinus</taxon>
    </lineage>
</organism>
<keyword evidence="3" id="KW-1185">Reference proteome</keyword>
<evidence type="ECO:0000313" key="3">
    <source>
        <dbReference type="Proteomes" id="UP000327013"/>
    </source>
</evidence>
<proteinExistence type="predicted"/>
<protein>
    <submittedName>
        <fullName evidence="2">Uncharacterized protein</fullName>
    </submittedName>
</protein>
<name>A0A5N6R8A5_9ROSI</name>
<dbReference type="AlphaFoldDB" id="A0A5N6R8A5"/>
<gene>
    <name evidence="2" type="ORF">FH972_012810</name>
</gene>
<evidence type="ECO:0000256" key="1">
    <source>
        <dbReference type="SAM" id="MobiDB-lite"/>
    </source>
</evidence>
<reference evidence="2 3" key="1">
    <citation type="submission" date="2019-06" db="EMBL/GenBank/DDBJ databases">
        <title>A chromosomal-level reference genome of Carpinus fangiana (Coryloideae, Betulaceae).</title>
        <authorList>
            <person name="Yang X."/>
            <person name="Wang Z."/>
            <person name="Zhang L."/>
            <person name="Hao G."/>
            <person name="Liu J."/>
            <person name="Yang Y."/>
        </authorList>
    </citation>
    <scope>NUCLEOTIDE SEQUENCE [LARGE SCALE GENOMIC DNA]</scope>
    <source>
        <strain evidence="2">Cfa_2016G</strain>
        <tissue evidence="2">Leaf</tissue>
    </source>
</reference>